<dbReference type="AlphaFoldDB" id="A0A127F9A9"/>
<evidence type="ECO:0000313" key="1">
    <source>
        <dbReference type="EMBL" id="AMN47004.1"/>
    </source>
</evidence>
<dbReference type="InterPro" id="IPR036694">
    <property type="entry name" value="Dodecin-like_sf"/>
</dbReference>
<accession>A0A127F9A9</accession>
<dbReference type="InterPro" id="IPR009923">
    <property type="entry name" value="Dodecin"/>
</dbReference>
<gene>
    <name evidence="1" type="ORF">ACG33_07820</name>
</gene>
<dbReference type="RefSeq" id="WP_066920154.1">
    <property type="nucleotide sequence ID" value="NZ_CP011971.1"/>
</dbReference>
<dbReference type="EMBL" id="CP011971">
    <property type="protein sequence ID" value="AMN47004.1"/>
    <property type="molecule type" value="Genomic_DNA"/>
</dbReference>
<dbReference type="STRING" id="465721.ACG33_07820"/>
<dbReference type="KEGG" id="sdf:ACG33_07820"/>
<dbReference type="NCBIfam" id="NF043052">
    <property type="entry name" value="DodecBact"/>
    <property type="match status" value="1"/>
</dbReference>
<dbReference type="SUPFAM" id="SSF89807">
    <property type="entry name" value="Dodecin-like"/>
    <property type="match status" value="1"/>
</dbReference>
<dbReference type="Proteomes" id="UP000070250">
    <property type="component" value="Chromosome"/>
</dbReference>
<dbReference type="InterPro" id="IPR050049">
    <property type="entry name" value="Dodecin_bact"/>
</dbReference>
<dbReference type="OrthoDB" id="9805889at2"/>
<sequence>MNDHVYKTIEITGSSRKSADDAIRIAIEKASDSVSNMRWFKVIETRGNIDDGKIAYWQVTLHIGFTVQ</sequence>
<name>A0A127F9A9_STEDE</name>
<dbReference type="Gene3D" id="3.30.1660.10">
    <property type="entry name" value="Flavin-binding protein dodecin"/>
    <property type="match status" value="1"/>
</dbReference>
<dbReference type="PANTHER" id="PTHR39324:SF1">
    <property type="entry name" value="CALCIUM DODECIN"/>
    <property type="match status" value="1"/>
</dbReference>
<evidence type="ECO:0008006" key="3">
    <source>
        <dbReference type="Google" id="ProtNLM"/>
    </source>
</evidence>
<dbReference type="Pfam" id="PF07311">
    <property type="entry name" value="Dodecin"/>
    <property type="match status" value="1"/>
</dbReference>
<protein>
    <recommendedName>
        <fullName evidence="3">Dodecin flavoprotein</fullName>
    </recommendedName>
</protein>
<dbReference type="InterPro" id="IPR025543">
    <property type="entry name" value="Dodecin-like"/>
</dbReference>
<evidence type="ECO:0000313" key="2">
    <source>
        <dbReference type="Proteomes" id="UP000070250"/>
    </source>
</evidence>
<reference evidence="1 2" key="1">
    <citation type="submission" date="2015-06" db="EMBL/GenBank/DDBJ databases">
        <title>A Comprehensive Approach to Explore the Metabolic and Phylogenetic Diversity of Bacterial Steroid Degradation in the Environment: Testosterone as an Example.</title>
        <authorList>
            <person name="Yang F.-C."/>
            <person name="Chen Y.-L."/>
            <person name="Yu C.-P."/>
            <person name="Tang S.-L."/>
            <person name="Wang P.-H."/>
            <person name="Ismail W."/>
            <person name="Wang C.-H."/>
            <person name="Yang C.-Y."/>
            <person name="Chiang Y.-R."/>
        </authorList>
    </citation>
    <scope>NUCLEOTIDE SEQUENCE [LARGE SCALE GENOMIC DNA]</scope>
    <source>
        <strain evidence="1 2">DSM 18526</strain>
    </source>
</reference>
<proteinExistence type="predicted"/>
<keyword evidence="2" id="KW-1185">Reference proteome</keyword>
<dbReference type="PANTHER" id="PTHR39324">
    <property type="entry name" value="CALCIUM DODECIN"/>
    <property type="match status" value="1"/>
</dbReference>
<organism evidence="1 2">
    <name type="scientific">Steroidobacter denitrificans</name>
    <dbReference type="NCBI Taxonomy" id="465721"/>
    <lineage>
        <taxon>Bacteria</taxon>
        <taxon>Pseudomonadati</taxon>
        <taxon>Pseudomonadota</taxon>
        <taxon>Gammaproteobacteria</taxon>
        <taxon>Steroidobacterales</taxon>
        <taxon>Steroidobacteraceae</taxon>
        <taxon>Steroidobacter</taxon>
    </lineage>
</organism>